<proteinExistence type="predicted"/>
<dbReference type="EMBL" id="CAADRN010000001">
    <property type="protein sequence ID" value="VFU11189.1"/>
    <property type="molecule type" value="Genomic_DNA"/>
</dbReference>
<organism evidence="2">
    <name type="scientific">anaerobic digester metagenome</name>
    <dbReference type="NCBI Taxonomy" id="1263854"/>
    <lineage>
        <taxon>unclassified sequences</taxon>
        <taxon>metagenomes</taxon>
        <taxon>ecological metagenomes</taxon>
    </lineage>
</organism>
<gene>
    <name evidence="2" type="ORF">SCFA_10002</name>
</gene>
<evidence type="ECO:0000256" key="1">
    <source>
        <dbReference type="SAM" id="MobiDB-lite"/>
    </source>
</evidence>
<evidence type="ECO:0008006" key="3">
    <source>
        <dbReference type="Google" id="ProtNLM"/>
    </source>
</evidence>
<dbReference type="InterPro" id="IPR009078">
    <property type="entry name" value="Ferritin-like_SF"/>
</dbReference>
<sequence length="117" mass="12867">MDANKDSTVASGMPCDMTGGMMDGMMHHDARSLIDMLIKGEQMEVCLYRELAANAPSNCLKEIFSRKAAGDLRKAERLGRIAAAYGLAPAAHYPGMPMDPPHQPPHFYAETEKQEKE</sequence>
<name>A0A485LTM6_9ZZZZ</name>
<feature type="region of interest" description="Disordered" evidence="1">
    <location>
        <begin position="94"/>
        <end position="117"/>
    </location>
</feature>
<dbReference type="SUPFAM" id="SSF47240">
    <property type="entry name" value="Ferritin-like"/>
    <property type="match status" value="1"/>
</dbReference>
<dbReference type="AlphaFoldDB" id="A0A485LTM6"/>
<reference evidence="2" key="1">
    <citation type="submission" date="2019-03" db="EMBL/GenBank/DDBJ databases">
        <authorList>
            <person name="Hao L."/>
        </authorList>
    </citation>
    <scope>NUCLEOTIDE SEQUENCE</scope>
</reference>
<evidence type="ECO:0000313" key="2">
    <source>
        <dbReference type="EMBL" id="VFU11189.1"/>
    </source>
</evidence>
<accession>A0A485LTM6</accession>
<protein>
    <recommendedName>
        <fullName evidence="3">Coat F domain protein</fullName>
    </recommendedName>
</protein>